<dbReference type="AlphaFoldDB" id="A0A7V8FF85"/>
<dbReference type="SUPFAM" id="SSF53383">
    <property type="entry name" value="PLP-dependent transferases"/>
    <property type="match status" value="1"/>
</dbReference>
<comment type="cofactor">
    <cofactor evidence="1 3">
        <name>pyridoxal 5'-phosphate</name>
        <dbReference type="ChEBI" id="CHEBI:597326"/>
    </cofactor>
</comment>
<protein>
    <submittedName>
        <fullName evidence="4">L-methionine gamma-lyase</fullName>
    </submittedName>
</protein>
<comment type="similarity">
    <text evidence="3">Belongs to the trans-sulfuration enzymes family.</text>
</comment>
<sequence>MNPAELAQAGVSEDTVRLSIGIEHIDDLLADLGQALAGA</sequence>
<name>A0A7V8FF85_STEMA</name>
<dbReference type="Pfam" id="PF01053">
    <property type="entry name" value="Cys_Met_Meta_PP"/>
    <property type="match status" value="1"/>
</dbReference>
<reference evidence="5" key="1">
    <citation type="journal article" date="2020" name="MBio">
        <title>Horizontal gene transfer to a defensive symbiont with a reduced genome amongst a multipartite beetle microbiome.</title>
        <authorList>
            <person name="Waterworth S.C."/>
            <person name="Florez L.V."/>
            <person name="Rees E.R."/>
            <person name="Hertweck C."/>
            <person name="Kaltenpoth M."/>
            <person name="Kwan J.C."/>
        </authorList>
    </citation>
    <scope>NUCLEOTIDE SEQUENCE [LARGE SCALE GENOMIC DNA]</scope>
</reference>
<dbReference type="Gene3D" id="3.90.1150.10">
    <property type="entry name" value="Aspartate Aminotransferase, domain 1"/>
    <property type="match status" value="1"/>
</dbReference>
<evidence type="ECO:0000256" key="2">
    <source>
        <dbReference type="ARBA" id="ARBA00022898"/>
    </source>
</evidence>
<dbReference type="InterPro" id="IPR000277">
    <property type="entry name" value="Cys/Met-Metab_PyrdxlP-dep_enz"/>
</dbReference>
<proteinExistence type="inferred from homology"/>
<keyword evidence="4" id="KW-0456">Lyase</keyword>
<gene>
    <name evidence="4" type="primary">mdeA_1</name>
    <name evidence="4" type="ORF">GAK31_01997</name>
</gene>
<comment type="caution">
    <text evidence="4">The sequence shown here is derived from an EMBL/GenBank/DDBJ whole genome shotgun (WGS) entry which is preliminary data.</text>
</comment>
<evidence type="ECO:0000313" key="4">
    <source>
        <dbReference type="EMBL" id="KAF1014511.1"/>
    </source>
</evidence>
<evidence type="ECO:0000256" key="1">
    <source>
        <dbReference type="ARBA" id="ARBA00001933"/>
    </source>
</evidence>
<dbReference type="InterPro" id="IPR015422">
    <property type="entry name" value="PyrdxlP-dep_Trfase_small"/>
</dbReference>
<dbReference type="EMBL" id="WNDS01000003">
    <property type="protein sequence ID" value="KAF1014511.1"/>
    <property type="molecule type" value="Genomic_DNA"/>
</dbReference>
<dbReference type="Proteomes" id="UP000487117">
    <property type="component" value="Unassembled WGS sequence"/>
</dbReference>
<evidence type="ECO:0000256" key="3">
    <source>
        <dbReference type="RuleBase" id="RU362118"/>
    </source>
</evidence>
<organism evidence="4 5">
    <name type="scientific">Stenotrophomonas maltophilia</name>
    <name type="common">Pseudomonas maltophilia</name>
    <name type="synonym">Xanthomonas maltophilia</name>
    <dbReference type="NCBI Taxonomy" id="40324"/>
    <lineage>
        <taxon>Bacteria</taxon>
        <taxon>Pseudomonadati</taxon>
        <taxon>Pseudomonadota</taxon>
        <taxon>Gammaproteobacteria</taxon>
        <taxon>Lysobacterales</taxon>
        <taxon>Lysobacteraceae</taxon>
        <taxon>Stenotrophomonas</taxon>
        <taxon>Stenotrophomonas maltophilia group</taxon>
    </lineage>
</organism>
<dbReference type="GO" id="GO:0016829">
    <property type="term" value="F:lyase activity"/>
    <property type="evidence" value="ECO:0007669"/>
    <property type="project" value="UniProtKB-KW"/>
</dbReference>
<evidence type="ECO:0000313" key="5">
    <source>
        <dbReference type="Proteomes" id="UP000487117"/>
    </source>
</evidence>
<keyword evidence="2 3" id="KW-0663">Pyridoxal phosphate</keyword>
<dbReference type="GO" id="GO:0019346">
    <property type="term" value="P:transsulfuration"/>
    <property type="evidence" value="ECO:0007669"/>
    <property type="project" value="InterPro"/>
</dbReference>
<dbReference type="InterPro" id="IPR015424">
    <property type="entry name" value="PyrdxlP-dep_Trfase"/>
</dbReference>
<dbReference type="GO" id="GO:0030170">
    <property type="term" value="F:pyridoxal phosphate binding"/>
    <property type="evidence" value="ECO:0007669"/>
    <property type="project" value="InterPro"/>
</dbReference>
<accession>A0A7V8FF85</accession>